<gene>
    <name evidence="2" type="ORF">VRS74_03020</name>
</gene>
<sequence length="300" mass="34288">MRGSGDGNGADDAAYVIRSRFFAPPEEFEGCFTSFYRLELDVEGDGRLRDYLQPEWGNIRFFCGVAPWSRMAGREPITDTNFTATGPSSHPTEFELGTVRMWGVGFLPLGWARYIDADAKELSDTVWDGTRHPVFRKFATLREVLCNPGASLEEQFDALCAAMRRLGRRHRDEATIVNLHRALVDEDLGSVAELADRAELTMRSLERICARHFGFTPKLLMRRQRFMRSLTSFMLHKGSKWTDVIDEHYHDQAQFTREFRAFMSMSPSEYAAQDHPILSSFIEARARMWGSPAQTLDRPA</sequence>
<dbReference type="EMBL" id="JAZDQV010000002">
    <property type="protein sequence ID" value="MEE1876657.1"/>
    <property type="molecule type" value="Genomic_DNA"/>
</dbReference>
<proteinExistence type="predicted"/>
<dbReference type="Gene3D" id="1.10.10.60">
    <property type="entry name" value="Homeodomain-like"/>
    <property type="match status" value="1"/>
</dbReference>
<evidence type="ECO:0000313" key="3">
    <source>
        <dbReference type="Proteomes" id="UP001343492"/>
    </source>
</evidence>
<feature type="domain" description="HTH araC/xylS-type" evidence="1">
    <location>
        <begin position="173"/>
        <end position="273"/>
    </location>
</feature>
<dbReference type="Pfam" id="PF12833">
    <property type="entry name" value="HTH_18"/>
    <property type="match status" value="1"/>
</dbReference>
<dbReference type="SMART" id="SM00342">
    <property type="entry name" value="HTH_ARAC"/>
    <property type="match status" value="1"/>
</dbReference>
<dbReference type="RefSeq" id="WP_354143763.1">
    <property type="nucleotide sequence ID" value="NZ_JAZDQV010000002.1"/>
</dbReference>
<reference evidence="2 3" key="1">
    <citation type="submission" date="2024-01" db="EMBL/GenBank/DDBJ databases">
        <title>The genome sequence of Erythrobacteraceae sp. strain 1XM1-14.</title>
        <authorList>
            <person name="Liu Y."/>
        </authorList>
    </citation>
    <scope>NUCLEOTIDE SEQUENCE [LARGE SCALE GENOMIC DNA]</scope>
    <source>
        <strain evidence="2 3">1XM1-14</strain>
    </source>
</reference>
<dbReference type="InterPro" id="IPR018060">
    <property type="entry name" value="HTH_AraC"/>
</dbReference>
<organism evidence="2 3">
    <name type="scientific">Altererythrobacter litoralis</name>
    <dbReference type="NCBI Taxonomy" id="3113904"/>
    <lineage>
        <taxon>Bacteria</taxon>
        <taxon>Pseudomonadati</taxon>
        <taxon>Pseudomonadota</taxon>
        <taxon>Alphaproteobacteria</taxon>
        <taxon>Sphingomonadales</taxon>
        <taxon>Erythrobacteraceae</taxon>
        <taxon>Altererythrobacter</taxon>
    </lineage>
</organism>
<comment type="caution">
    <text evidence="2">The sequence shown here is derived from an EMBL/GenBank/DDBJ whole genome shotgun (WGS) entry which is preliminary data.</text>
</comment>
<dbReference type="PROSITE" id="PS01124">
    <property type="entry name" value="HTH_ARAC_FAMILY_2"/>
    <property type="match status" value="1"/>
</dbReference>
<evidence type="ECO:0000313" key="2">
    <source>
        <dbReference type="EMBL" id="MEE1876657.1"/>
    </source>
</evidence>
<keyword evidence="3" id="KW-1185">Reference proteome</keyword>
<accession>A0ABU7GC23</accession>
<evidence type="ECO:0000259" key="1">
    <source>
        <dbReference type="PROSITE" id="PS01124"/>
    </source>
</evidence>
<dbReference type="Proteomes" id="UP001343492">
    <property type="component" value="Unassembled WGS sequence"/>
</dbReference>
<protein>
    <submittedName>
        <fullName evidence="2">Helix-turn-helix domain-containing protein</fullName>
    </submittedName>
</protein>
<name>A0ABU7GC23_9SPHN</name>